<gene>
    <name evidence="3" type="ORF">FA15DRAFT_663324</name>
</gene>
<evidence type="ECO:0000256" key="1">
    <source>
        <dbReference type="ARBA" id="ARBA00006298"/>
    </source>
</evidence>
<dbReference type="PANTHER" id="PTHR22767">
    <property type="entry name" value="N-TERMINAL ACETYLTRANSFERASE-RELATED"/>
    <property type="match status" value="1"/>
</dbReference>
<organism evidence="3 4">
    <name type="scientific">Coprinopsis marcescibilis</name>
    <name type="common">Agaric fungus</name>
    <name type="synonym">Psathyrella marcescibilis</name>
    <dbReference type="NCBI Taxonomy" id="230819"/>
    <lineage>
        <taxon>Eukaryota</taxon>
        <taxon>Fungi</taxon>
        <taxon>Dikarya</taxon>
        <taxon>Basidiomycota</taxon>
        <taxon>Agaricomycotina</taxon>
        <taxon>Agaricomycetes</taxon>
        <taxon>Agaricomycetidae</taxon>
        <taxon>Agaricales</taxon>
        <taxon>Agaricineae</taxon>
        <taxon>Psathyrellaceae</taxon>
        <taxon>Coprinopsis</taxon>
    </lineage>
</organism>
<evidence type="ECO:0000313" key="4">
    <source>
        <dbReference type="Proteomes" id="UP000307440"/>
    </source>
</evidence>
<dbReference type="SUPFAM" id="SSF48452">
    <property type="entry name" value="TPR-like"/>
    <property type="match status" value="1"/>
</dbReference>
<evidence type="ECO:0000313" key="3">
    <source>
        <dbReference type="EMBL" id="TFK30002.1"/>
    </source>
</evidence>
<dbReference type="PANTHER" id="PTHR22767:SF3">
    <property type="entry name" value="N-ALPHA-ACETYLTRANSFERASE 25, NATB AUXILIARY SUBUNIT"/>
    <property type="match status" value="1"/>
</dbReference>
<dbReference type="AlphaFoldDB" id="A0A5C3LBL4"/>
<dbReference type="Proteomes" id="UP000307440">
    <property type="component" value="Unassembled WGS sequence"/>
</dbReference>
<dbReference type="GO" id="GO:0031416">
    <property type="term" value="C:NatB complex"/>
    <property type="evidence" value="ECO:0007669"/>
    <property type="project" value="TreeGrafter"/>
</dbReference>
<sequence>MSSAALERQIRPIYDALDTGSNKSAIVACNKVLKKHPNNDLVKALKSLALVRSQKVEESLVLCDEVFAKKPTDDSVLAAMAHVLRALGRFNDIISMWEEAFRQQPGNEEYGAQTFMANVRGSNWKAAQQIATRLYKTFQEDRYLYWSVISAVLQANDPSTPAAMRTILYKLAHRLIESCPTPSVLNTDRFHLHLSICYELKLFDEAQKLLNNEVGKAICANNLSCDDLRRKIIKAQGLVEEEGKRSKELITEKGDRNWLEFLAVLDAAFAPITLPQGGAPSDSQKESATVSIQSAKEVFARVAKLDGRSDRSGLLAILELERRSREHKLSDDPSKLVTLLKQYFETFGDKACCFEDLKPYTDIQGEERQQWIEFLQNVPISFETTEDLQRVINVHKHLRHRLSPSEINVDSEQKRLKAYVSHYEQGLPLGYSLPQTELQPADDLALLAGNAYINLWSLTNDQSHLQAAASFLEYALLKSKHSFLTRLILVRIYRLLGAPSLALEHYRAMQIKQVQHDTLSHLLLSRSSTFSTAPAGDLTYISECLEATQIYLSNSQETSEFISRVFHAEKYSQIPEFIHFEERLENSLQRDSIKIEYLRMRLSHEAILSDLIDMELIELKFVFDRLHYDNRDFDILPEYQPAVSKSLNEQTFLFGKPDGLGWLSIFLKTYIRAFQHASDLDETVEDKLLIGDRPKQTGNFDKALSLHQRLLQRDEAELCELTSEETKLIAFATALADWLEPYHDYARPPPAVVLAEAAKQNELKTGHPLKGIQLPPTNGANGQQKKEEPPAVTEPPATLLKYFEEAKTRFESLKQSGSVVELLQVATLVQEAFLLFNVETLRFKTPSVIKINKFGGLVPSFKSIRTEAVAVLKTISADLLTLSESQTSTDVRNSAVDNCKSVPTTLIDHDFGFVLGKKIVDARKKALEGAGKGLAKTAQQYGTA</sequence>
<dbReference type="EMBL" id="ML210147">
    <property type="protein sequence ID" value="TFK30002.1"/>
    <property type="molecule type" value="Genomic_DNA"/>
</dbReference>
<dbReference type="Pfam" id="PF09797">
    <property type="entry name" value="NatB_MDM20"/>
    <property type="match status" value="1"/>
</dbReference>
<feature type="region of interest" description="Disordered" evidence="2">
    <location>
        <begin position="765"/>
        <end position="793"/>
    </location>
</feature>
<protein>
    <recommendedName>
        <fullName evidence="5">Actin cytoskeleton organization protein</fullName>
    </recommendedName>
</protein>
<evidence type="ECO:0000256" key="2">
    <source>
        <dbReference type="SAM" id="MobiDB-lite"/>
    </source>
</evidence>
<dbReference type="OrthoDB" id="1874341at2759"/>
<dbReference type="Gene3D" id="1.25.40.1040">
    <property type="match status" value="1"/>
</dbReference>
<evidence type="ECO:0008006" key="5">
    <source>
        <dbReference type="Google" id="ProtNLM"/>
    </source>
</evidence>
<reference evidence="3 4" key="1">
    <citation type="journal article" date="2019" name="Nat. Ecol. Evol.">
        <title>Megaphylogeny resolves global patterns of mushroom evolution.</title>
        <authorList>
            <person name="Varga T."/>
            <person name="Krizsan K."/>
            <person name="Foldi C."/>
            <person name="Dima B."/>
            <person name="Sanchez-Garcia M."/>
            <person name="Sanchez-Ramirez S."/>
            <person name="Szollosi G.J."/>
            <person name="Szarkandi J.G."/>
            <person name="Papp V."/>
            <person name="Albert L."/>
            <person name="Andreopoulos W."/>
            <person name="Angelini C."/>
            <person name="Antonin V."/>
            <person name="Barry K.W."/>
            <person name="Bougher N.L."/>
            <person name="Buchanan P."/>
            <person name="Buyck B."/>
            <person name="Bense V."/>
            <person name="Catcheside P."/>
            <person name="Chovatia M."/>
            <person name="Cooper J."/>
            <person name="Damon W."/>
            <person name="Desjardin D."/>
            <person name="Finy P."/>
            <person name="Geml J."/>
            <person name="Haridas S."/>
            <person name="Hughes K."/>
            <person name="Justo A."/>
            <person name="Karasinski D."/>
            <person name="Kautmanova I."/>
            <person name="Kiss B."/>
            <person name="Kocsube S."/>
            <person name="Kotiranta H."/>
            <person name="LaButti K.M."/>
            <person name="Lechner B.E."/>
            <person name="Liimatainen K."/>
            <person name="Lipzen A."/>
            <person name="Lukacs Z."/>
            <person name="Mihaltcheva S."/>
            <person name="Morgado L.N."/>
            <person name="Niskanen T."/>
            <person name="Noordeloos M.E."/>
            <person name="Ohm R.A."/>
            <person name="Ortiz-Santana B."/>
            <person name="Ovrebo C."/>
            <person name="Racz N."/>
            <person name="Riley R."/>
            <person name="Savchenko A."/>
            <person name="Shiryaev A."/>
            <person name="Soop K."/>
            <person name="Spirin V."/>
            <person name="Szebenyi C."/>
            <person name="Tomsovsky M."/>
            <person name="Tulloss R.E."/>
            <person name="Uehling J."/>
            <person name="Grigoriev I.V."/>
            <person name="Vagvolgyi C."/>
            <person name="Papp T."/>
            <person name="Martin F.M."/>
            <person name="Miettinen O."/>
            <person name="Hibbett D.S."/>
            <person name="Nagy L.G."/>
        </authorList>
    </citation>
    <scope>NUCLEOTIDE SEQUENCE [LARGE SCALE GENOMIC DNA]</scope>
    <source>
        <strain evidence="3 4">CBS 121175</strain>
    </source>
</reference>
<keyword evidence="4" id="KW-1185">Reference proteome</keyword>
<proteinExistence type="inferred from homology"/>
<name>A0A5C3LBL4_COPMA</name>
<dbReference type="InterPro" id="IPR019183">
    <property type="entry name" value="NAA25_NatB_aux_su"/>
</dbReference>
<dbReference type="InterPro" id="IPR011990">
    <property type="entry name" value="TPR-like_helical_dom_sf"/>
</dbReference>
<comment type="similarity">
    <text evidence="1">Belongs to the MDM20/NAA25 family.</text>
</comment>
<dbReference type="STRING" id="230819.A0A5C3LBL4"/>
<accession>A0A5C3LBL4</accession>